<dbReference type="AlphaFoldDB" id="A0A087U401"/>
<evidence type="ECO:0000256" key="1">
    <source>
        <dbReference type="SAM" id="Phobius"/>
    </source>
</evidence>
<dbReference type="Proteomes" id="UP000054359">
    <property type="component" value="Unassembled WGS sequence"/>
</dbReference>
<organism evidence="2 3">
    <name type="scientific">Stegodyphus mimosarum</name>
    <name type="common">African social velvet spider</name>
    <dbReference type="NCBI Taxonomy" id="407821"/>
    <lineage>
        <taxon>Eukaryota</taxon>
        <taxon>Metazoa</taxon>
        <taxon>Ecdysozoa</taxon>
        <taxon>Arthropoda</taxon>
        <taxon>Chelicerata</taxon>
        <taxon>Arachnida</taxon>
        <taxon>Araneae</taxon>
        <taxon>Araneomorphae</taxon>
        <taxon>Entelegynae</taxon>
        <taxon>Eresoidea</taxon>
        <taxon>Eresidae</taxon>
        <taxon>Stegodyphus</taxon>
    </lineage>
</organism>
<sequence length="33" mass="3834">MATCKMLCDRKPTKSIASMIIIFISPFWLVFLK</sequence>
<name>A0A087U401_STEMI</name>
<evidence type="ECO:0000313" key="3">
    <source>
        <dbReference type="Proteomes" id="UP000054359"/>
    </source>
</evidence>
<keyword evidence="1" id="KW-0812">Transmembrane</keyword>
<reference evidence="2 3" key="1">
    <citation type="submission" date="2013-11" db="EMBL/GenBank/DDBJ databases">
        <title>Genome sequencing of Stegodyphus mimosarum.</title>
        <authorList>
            <person name="Bechsgaard J."/>
        </authorList>
    </citation>
    <scope>NUCLEOTIDE SEQUENCE [LARGE SCALE GENOMIC DNA]</scope>
</reference>
<keyword evidence="3" id="KW-1185">Reference proteome</keyword>
<accession>A0A087U401</accession>
<proteinExistence type="predicted"/>
<feature type="non-terminal residue" evidence="2">
    <location>
        <position position="33"/>
    </location>
</feature>
<dbReference type="EMBL" id="KK118047">
    <property type="protein sequence ID" value="KFM72090.1"/>
    <property type="molecule type" value="Genomic_DNA"/>
</dbReference>
<protein>
    <submittedName>
        <fullName evidence="2">Uncharacterized protein</fullName>
    </submittedName>
</protein>
<keyword evidence="1" id="KW-0472">Membrane</keyword>
<feature type="transmembrane region" description="Helical" evidence="1">
    <location>
        <begin position="15"/>
        <end position="32"/>
    </location>
</feature>
<gene>
    <name evidence="2" type="ORF">X975_21003</name>
</gene>
<evidence type="ECO:0000313" key="2">
    <source>
        <dbReference type="EMBL" id="KFM72090.1"/>
    </source>
</evidence>
<keyword evidence="1" id="KW-1133">Transmembrane helix</keyword>